<reference evidence="1" key="1">
    <citation type="submission" date="2024-01" db="EMBL/GenBank/DDBJ databases">
        <title>Bank of Algae and Cyanobacteria of the Azores (BACA) strain genomes.</title>
        <authorList>
            <person name="Luz R."/>
            <person name="Cordeiro R."/>
            <person name="Fonseca A."/>
            <person name="Goncalves V."/>
        </authorList>
    </citation>
    <scope>NUCLEOTIDE SEQUENCE</scope>
    <source>
        <strain evidence="1">BACA0141</strain>
    </source>
</reference>
<keyword evidence="2" id="KW-1185">Reference proteome</keyword>
<dbReference type="Pfam" id="PF16734">
    <property type="entry name" value="Pilin_GH"/>
    <property type="match status" value="1"/>
</dbReference>
<name>A0AAW9PPD5_9CYAN</name>
<organism evidence="1 2">
    <name type="scientific">Tumidithrix elongata BACA0141</name>
    <dbReference type="NCBI Taxonomy" id="2716417"/>
    <lineage>
        <taxon>Bacteria</taxon>
        <taxon>Bacillati</taxon>
        <taxon>Cyanobacteriota</taxon>
        <taxon>Cyanophyceae</taxon>
        <taxon>Pseudanabaenales</taxon>
        <taxon>Pseudanabaenaceae</taxon>
        <taxon>Tumidithrix</taxon>
        <taxon>Tumidithrix elongata</taxon>
    </lineage>
</organism>
<sequence length="305" mass="33270">MKKIFIGSLFTISVLALLENCSIPSPPAINPQQSSIPSAKSEAETIAVLRTKLLGTWAQCLNQPCVLVGQEQQYVFGPDGQLSTFQSDDPDMVRSNQRYELRKSARSYEIETGFVANNGSLYNSSIAELNFKNDSQMFLTAKDNSGKDHAKEFQKVSNHFLIVSDGKMQALRSSLRTYIWSVNKAQQAHFSERNRFSNDLSSLGLGDQALPSIANGYSFTVGVSNGMVVNTGVSSRTGEYAYLGVVLLVRISGDVTSVAIMCESNEPTTQILNYQPPSPISISDNKPTYNLSDLKCPSGSKPRGA</sequence>
<accession>A0AAW9PPD5</accession>
<dbReference type="InterPro" id="IPR031975">
    <property type="entry name" value="Pilin_GH"/>
</dbReference>
<dbReference type="EMBL" id="JAZBJZ010000009">
    <property type="protein sequence ID" value="MEE3715914.1"/>
    <property type="molecule type" value="Genomic_DNA"/>
</dbReference>
<dbReference type="AlphaFoldDB" id="A0AAW9PPD5"/>
<dbReference type="Proteomes" id="UP001333818">
    <property type="component" value="Unassembled WGS sequence"/>
</dbReference>
<protein>
    <submittedName>
        <fullName evidence="1">Type IV pilin-like G/H family protein</fullName>
    </submittedName>
</protein>
<evidence type="ECO:0000313" key="1">
    <source>
        <dbReference type="EMBL" id="MEE3715914.1"/>
    </source>
</evidence>
<evidence type="ECO:0000313" key="2">
    <source>
        <dbReference type="Proteomes" id="UP001333818"/>
    </source>
</evidence>
<gene>
    <name evidence="1" type="ORF">V2H45_04040</name>
</gene>
<proteinExistence type="predicted"/>
<comment type="caution">
    <text evidence="1">The sequence shown here is derived from an EMBL/GenBank/DDBJ whole genome shotgun (WGS) entry which is preliminary data.</text>
</comment>
<dbReference type="RefSeq" id="WP_330482338.1">
    <property type="nucleotide sequence ID" value="NZ_JAZBJZ010000009.1"/>
</dbReference>